<gene>
    <name evidence="2" type="ORF">ASPACDRAFT_42022</name>
</gene>
<keyword evidence="1" id="KW-0472">Membrane</keyword>
<evidence type="ECO:0000313" key="3">
    <source>
        <dbReference type="Proteomes" id="UP000184546"/>
    </source>
</evidence>
<dbReference type="AlphaFoldDB" id="A0A1L9X0V1"/>
<dbReference type="EMBL" id="KV878974">
    <property type="protein sequence ID" value="OJK01758.1"/>
    <property type="molecule type" value="Genomic_DNA"/>
</dbReference>
<dbReference type="VEuPathDB" id="FungiDB:ASPACDRAFT_42022"/>
<keyword evidence="1" id="KW-0812">Transmembrane</keyword>
<keyword evidence="3" id="KW-1185">Reference proteome</keyword>
<dbReference type="RefSeq" id="XP_020058097.1">
    <property type="nucleotide sequence ID" value="XM_020201019.1"/>
</dbReference>
<evidence type="ECO:0000313" key="2">
    <source>
        <dbReference type="EMBL" id="OJK01758.1"/>
    </source>
</evidence>
<name>A0A1L9X0V1_ASPA1</name>
<reference evidence="3" key="1">
    <citation type="journal article" date="2017" name="Genome Biol.">
        <title>Comparative genomics reveals high biological diversity and specific adaptations in the industrially and medically important fungal genus Aspergillus.</title>
        <authorList>
            <person name="de Vries R.P."/>
            <person name="Riley R."/>
            <person name="Wiebenga A."/>
            <person name="Aguilar-Osorio G."/>
            <person name="Amillis S."/>
            <person name="Uchima C.A."/>
            <person name="Anderluh G."/>
            <person name="Asadollahi M."/>
            <person name="Askin M."/>
            <person name="Barry K."/>
            <person name="Battaglia E."/>
            <person name="Bayram O."/>
            <person name="Benocci T."/>
            <person name="Braus-Stromeyer S.A."/>
            <person name="Caldana C."/>
            <person name="Canovas D."/>
            <person name="Cerqueira G.C."/>
            <person name="Chen F."/>
            <person name="Chen W."/>
            <person name="Choi C."/>
            <person name="Clum A."/>
            <person name="Dos Santos R.A."/>
            <person name="Damasio A.R."/>
            <person name="Diallinas G."/>
            <person name="Emri T."/>
            <person name="Fekete E."/>
            <person name="Flipphi M."/>
            <person name="Freyberg S."/>
            <person name="Gallo A."/>
            <person name="Gournas C."/>
            <person name="Habgood R."/>
            <person name="Hainaut M."/>
            <person name="Harispe M.L."/>
            <person name="Henrissat B."/>
            <person name="Hilden K.S."/>
            <person name="Hope R."/>
            <person name="Hossain A."/>
            <person name="Karabika E."/>
            <person name="Karaffa L."/>
            <person name="Karanyi Z."/>
            <person name="Krasevec N."/>
            <person name="Kuo A."/>
            <person name="Kusch H."/>
            <person name="LaButti K."/>
            <person name="Lagendijk E.L."/>
            <person name="Lapidus A."/>
            <person name="Levasseur A."/>
            <person name="Lindquist E."/>
            <person name="Lipzen A."/>
            <person name="Logrieco A.F."/>
            <person name="MacCabe A."/>
            <person name="Maekelae M.R."/>
            <person name="Malavazi I."/>
            <person name="Melin P."/>
            <person name="Meyer V."/>
            <person name="Mielnichuk N."/>
            <person name="Miskei M."/>
            <person name="Molnar A.P."/>
            <person name="Mule G."/>
            <person name="Ngan C.Y."/>
            <person name="Orejas M."/>
            <person name="Orosz E."/>
            <person name="Ouedraogo J.P."/>
            <person name="Overkamp K.M."/>
            <person name="Park H.-S."/>
            <person name="Perrone G."/>
            <person name="Piumi F."/>
            <person name="Punt P.J."/>
            <person name="Ram A.F."/>
            <person name="Ramon A."/>
            <person name="Rauscher S."/>
            <person name="Record E."/>
            <person name="Riano-Pachon D.M."/>
            <person name="Robert V."/>
            <person name="Roehrig J."/>
            <person name="Ruller R."/>
            <person name="Salamov A."/>
            <person name="Salih N.S."/>
            <person name="Samson R.A."/>
            <person name="Sandor E."/>
            <person name="Sanguinetti M."/>
            <person name="Schuetze T."/>
            <person name="Sepcic K."/>
            <person name="Shelest E."/>
            <person name="Sherlock G."/>
            <person name="Sophianopoulou V."/>
            <person name="Squina F.M."/>
            <person name="Sun H."/>
            <person name="Susca A."/>
            <person name="Todd R.B."/>
            <person name="Tsang A."/>
            <person name="Unkles S.E."/>
            <person name="van de Wiele N."/>
            <person name="van Rossen-Uffink D."/>
            <person name="Oliveira J.V."/>
            <person name="Vesth T.C."/>
            <person name="Visser J."/>
            <person name="Yu J.-H."/>
            <person name="Zhou M."/>
            <person name="Andersen M.R."/>
            <person name="Archer D.B."/>
            <person name="Baker S.E."/>
            <person name="Benoit I."/>
            <person name="Brakhage A.A."/>
            <person name="Braus G.H."/>
            <person name="Fischer R."/>
            <person name="Frisvad J.C."/>
            <person name="Goldman G.H."/>
            <person name="Houbraken J."/>
            <person name="Oakley B."/>
            <person name="Pocsi I."/>
            <person name="Scazzocchio C."/>
            <person name="Seiboth B."/>
            <person name="vanKuyk P.A."/>
            <person name="Wortman J."/>
            <person name="Dyer P.S."/>
            <person name="Grigoriev I.V."/>
        </authorList>
    </citation>
    <scope>NUCLEOTIDE SEQUENCE [LARGE SCALE GENOMIC DNA]</scope>
    <source>
        <strain evidence="3">ATCC 16872 / CBS 172.66 / WB 5094</strain>
    </source>
</reference>
<evidence type="ECO:0000256" key="1">
    <source>
        <dbReference type="SAM" id="Phobius"/>
    </source>
</evidence>
<protein>
    <submittedName>
        <fullName evidence="2">Uncharacterized protein</fullName>
    </submittedName>
</protein>
<dbReference type="OrthoDB" id="4159814at2759"/>
<proteinExistence type="predicted"/>
<organism evidence="2 3">
    <name type="scientific">Aspergillus aculeatus (strain ATCC 16872 / CBS 172.66 / WB 5094)</name>
    <dbReference type="NCBI Taxonomy" id="690307"/>
    <lineage>
        <taxon>Eukaryota</taxon>
        <taxon>Fungi</taxon>
        <taxon>Dikarya</taxon>
        <taxon>Ascomycota</taxon>
        <taxon>Pezizomycotina</taxon>
        <taxon>Eurotiomycetes</taxon>
        <taxon>Eurotiomycetidae</taxon>
        <taxon>Eurotiales</taxon>
        <taxon>Aspergillaceae</taxon>
        <taxon>Aspergillus</taxon>
        <taxon>Aspergillus subgen. Circumdati</taxon>
    </lineage>
</organism>
<keyword evidence="1" id="KW-1133">Transmembrane helix</keyword>
<feature type="transmembrane region" description="Helical" evidence="1">
    <location>
        <begin position="6"/>
        <end position="29"/>
    </location>
</feature>
<accession>A0A1L9X0V1</accession>
<dbReference type="GeneID" id="30974833"/>
<sequence>MGWNPSHELIVFLVICGCVVFVFIGYALARLYGGDTFDGPGLPGMTPEQASYMRDVRLRNREDMFHALQGMEKGHRGMGIGRDKVSSHRTRYRRTITNITSTNYTEVLYLLHMRRNDHLSYDDGLELKAWRQSRFTTHILAGSGFYWRL</sequence>
<dbReference type="Proteomes" id="UP000184546">
    <property type="component" value="Unassembled WGS sequence"/>
</dbReference>